<sequence>MSAVEEIDWADKNYLVVDDFVGIRQLLRESLRSLGARNIDQASSGGEAMGLLSRVRYDVVLCDYNLGEGKNGQQVLEEARVRNLVNPSTVWLMVSAEKSVESVMGAAEHQPDAYLIKPITEGVLLTRLNRVWHKKQVFRMIDQACAEKDYLRAARLCDARIGSDKLHELDLLRMKARLMERSGQPAKAREVYEQVLEQREYQWARAGLAKIRMANGEFEQARQMFQSVIAENKYYIDAYDQLAAAYQNMGKMEEAGAILERAAKLSPNSVPRQRNLGNIALKLGNVQMAEKAFRKCIAIGEYSIMKTPDAYLGLARVCGQKNDPKEALQLLLTAQREFAHEHPDIQLRAKITEGLVYHESGDYRRARKAGDELEAMLQASAERPDTATCLELATLLFAVGVKDAPAELLCYVIRNNHDNPLLLDEVQQIFEKARMGEEGMAYIRSAKKEAADLMNQGVLLWKTGKLAEAVEWMRNARKAVPNNQRILFNAAQIMVSHMQQHGHDEALWAEACEVLHHVDHLLPGQQRFAQLMEQLAQLQPAEEVA</sequence>
<gene>
    <name evidence="4" type="ORF">NX782_02380</name>
</gene>
<dbReference type="Gene3D" id="1.25.40.10">
    <property type="entry name" value="Tetratricopeptide repeat domain"/>
    <property type="match status" value="2"/>
</dbReference>
<feature type="domain" description="Response regulatory" evidence="3">
    <location>
        <begin position="13"/>
        <end position="132"/>
    </location>
</feature>
<evidence type="ECO:0000313" key="4">
    <source>
        <dbReference type="EMBL" id="MCS0588047.1"/>
    </source>
</evidence>
<feature type="repeat" description="TPR" evidence="2">
    <location>
        <begin position="236"/>
        <end position="269"/>
    </location>
</feature>
<dbReference type="PANTHER" id="PTHR43228:SF1">
    <property type="entry name" value="TWO-COMPONENT RESPONSE REGULATOR ARR22"/>
    <property type="match status" value="1"/>
</dbReference>
<comment type="caution">
    <text evidence="4">The sequence shown here is derived from an EMBL/GenBank/DDBJ whole genome shotgun (WGS) entry which is preliminary data.</text>
</comment>
<keyword evidence="2" id="KW-0802">TPR repeat</keyword>
<dbReference type="CDD" id="cd17589">
    <property type="entry name" value="REC_TPR"/>
    <property type="match status" value="1"/>
</dbReference>
<dbReference type="SMART" id="SM00448">
    <property type="entry name" value="REC"/>
    <property type="match status" value="1"/>
</dbReference>
<evidence type="ECO:0000259" key="3">
    <source>
        <dbReference type="PROSITE" id="PS50110"/>
    </source>
</evidence>
<dbReference type="Gene3D" id="3.40.50.2300">
    <property type="match status" value="1"/>
</dbReference>
<dbReference type="PROSITE" id="PS50110">
    <property type="entry name" value="RESPONSE_REGULATORY"/>
    <property type="match status" value="1"/>
</dbReference>
<keyword evidence="5" id="KW-1185">Reference proteome</keyword>
<reference evidence="4 5" key="1">
    <citation type="submission" date="2022-08" db="EMBL/GenBank/DDBJ databases">
        <title>Reclassification of Massilia species as members of the genera Telluria, Duganella, Pseudoduganella, Mokoshia gen. nov. and Zemynaea gen. nov. using orthogonal and non-orthogonal genome-based approaches.</title>
        <authorList>
            <person name="Bowman J.P."/>
        </authorList>
    </citation>
    <scope>NUCLEOTIDE SEQUENCE [LARGE SCALE GENOMIC DNA]</scope>
    <source>
        <strain evidence="4 5">LMG 28164</strain>
    </source>
</reference>
<dbReference type="Pfam" id="PF00072">
    <property type="entry name" value="Response_reg"/>
    <property type="match status" value="1"/>
</dbReference>
<dbReference type="PANTHER" id="PTHR43228">
    <property type="entry name" value="TWO-COMPONENT RESPONSE REGULATOR"/>
    <property type="match status" value="1"/>
</dbReference>
<dbReference type="InterPro" id="IPR019734">
    <property type="entry name" value="TPR_rpt"/>
</dbReference>
<feature type="modified residue" description="4-aspartylphosphate" evidence="1">
    <location>
        <position position="63"/>
    </location>
</feature>
<evidence type="ECO:0000256" key="1">
    <source>
        <dbReference type="PROSITE-ProRule" id="PRU00169"/>
    </source>
</evidence>
<dbReference type="EMBL" id="JANUGX010000002">
    <property type="protein sequence ID" value="MCS0588047.1"/>
    <property type="molecule type" value="Genomic_DNA"/>
</dbReference>
<evidence type="ECO:0000313" key="5">
    <source>
        <dbReference type="Proteomes" id="UP001205560"/>
    </source>
</evidence>
<dbReference type="InterPro" id="IPR052048">
    <property type="entry name" value="ST_Response_Regulator"/>
</dbReference>
<protein>
    <submittedName>
        <fullName evidence="4">Tetratricopeptide repeat protein</fullName>
    </submittedName>
</protein>
<dbReference type="SMART" id="SM00028">
    <property type="entry name" value="TPR"/>
    <property type="match status" value="6"/>
</dbReference>
<accession>A0ABT2A1J1</accession>
<name>A0ABT2A1J1_9BURK</name>
<dbReference type="PROSITE" id="PS50005">
    <property type="entry name" value="TPR"/>
    <property type="match status" value="1"/>
</dbReference>
<dbReference type="SUPFAM" id="SSF52172">
    <property type="entry name" value="CheY-like"/>
    <property type="match status" value="1"/>
</dbReference>
<keyword evidence="1" id="KW-0597">Phosphoprotein</keyword>
<evidence type="ECO:0000256" key="2">
    <source>
        <dbReference type="PROSITE-ProRule" id="PRU00339"/>
    </source>
</evidence>
<dbReference type="InterPro" id="IPR011006">
    <property type="entry name" value="CheY-like_superfamily"/>
</dbReference>
<dbReference type="SUPFAM" id="SSF48452">
    <property type="entry name" value="TPR-like"/>
    <property type="match status" value="2"/>
</dbReference>
<dbReference type="Pfam" id="PF13181">
    <property type="entry name" value="TPR_8"/>
    <property type="match status" value="1"/>
</dbReference>
<proteinExistence type="predicted"/>
<dbReference type="RefSeq" id="WP_258843894.1">
    <property type="nucleotide sequence ID" value="NZ_JANUGX010000002.1"/>
</dbReference>
<organism evidence="4 5">
    <name type="scientific">Massilia norwichensis</name>
    <dbReference type="NCBI Taxonomy" id="1442366"/>
    <lineage>
        <taxon>Bacteria</taxon>
        <taxon>Pseudomonadati</taxon>
        <taxon>Pseudomonadota</taxon>
        <taxon>Betaproteobacteria</taxon>
        <taxon>Burkholderiales</taxon>
        <taxon>Oxalobacteraceae</taxon>
        <taxon>Telluria group</taxon>
        <taxon>Massilia</taxon>
    </lineage>
</organism>
<dbReference type="Pfam" id="PF14559">
    <property type="entry name" value="TPR_19"/>
    <property type="match status" value="1"/>
</dbReference>
<dbReference type="InterPro" id="IPR011990">
    <property type="entry name" value="TPR-like_helical_dom_sf"/>
</dbReference>
<dbReference type="InterPro" id="IPR001789">
    <property type="entry name" value="Sig_transdc_resp-reg_receiver"/>
</dbReference>
<dbReference type="Proteomes" id="UP001205560">
    <property type="component" value="Unassembled WGS sequence"/>
</dbReference>